<accession>A0A663MI04</accession>
<organism evidence="2 3">
    <name type="scientific">Athene cunicularia</name>
    <name type="common">Burrowing owl</name>
    <name type="synonym">Speotyto cunicularia</name>
    <dbReference type="NCBI Taxonomy" id="194338"/>
    <lineage>
        <taxon>Eukaryota</taxon>
        <taxon>Metazoa</taxon>
        <taxon>Chordata</taxon>
        <taxon>Craniata</taxon>
        <taxon>Vertebrata</taxon>
        <taxon>Euteleostomi</taxon>
        <taxon>Archelosauria</taxon>
        <taxon>Archosauria</taxon>
        <taxon>Dinosauria</taxon>
        <taxon>Saurischia</taxon>
        <taxon>Theropoda</taxon>
        <taxon>Coelurosauria</taxon>
        <taxon>Aves</taxon>
        <taxon>Neognathae</taxon>
        <taxon>Neoaves</taxon>
        <taxon>Telluraves</taxon>
        <taxon>Strigiformes</taxon>
        <taxon>Strigidae</taxon>
        <taxon>Athene</taxon>
    </lineage>
</organism>
<reference evidence="2" key="2">
    <citation type="submission" date="2025-09" db="UniProtKB">
        <authorList>
            <consortium name="Ensembl"/>
        </authorList>
    </citation>
    <scope>IDENTIFICATION</scope>
</reference>
<dbReference type="AlphaFoldDB" id="A0A663MI04"/>
<dbReference type="GO" id="GO:0004806">
    <property type="term" value="F:triacylglycerol lipase activity"/>
    <property type="evidence" value="ECO:0007669"/>
    <property type="project" value="TreeGrafter"/>
</dbReference>
<sequence length="129" mass="14820">MAAGEGCRNYVVVPTSGGRYDVHLKKRQRVAVYWEEEVSEVRRCTWFYKGDKDNKYVPYSETFSEELEAAYMVAVTLDEWKKKLESPSREIIILHNPKVRRGLVVVLLASTDVPSVLLRLSALPFCCSF</sequence>
<dbReference type="GO" id="GO:0030134">
    <property type="term" value="C:COPII-coated ER to Golgi transport vesicle"/>
    <property type="evidence" value="ECO:0007669"/>
    <property type="project" value="TreeGrafter"/>
</dbReference>
<dbReference type="Ensembl" id="ENSACUT00000012176.1">
    <property type="protein sequence ID" value="ENSACUP00000011422.1"/>
    <property type="gene ID" value="ENSACUG00000007687.1"/>
</dbReference>
<proteinExistence type="predicted"/>
<dbReference type="InterPro" id="IPR058055">
    <property type="entry name" value="PA-PLA1"/>
</dbReference>
<protein>
    <recommendedName>
        <fullName evidence="1">SEC23-DDH2 WWE domain-containing protein</fullName>
    </recommendedName>
</protein>
<dbReference type="GO" id="GO:0004620">
    <property type="term" value="F:phospholipase activity"/>
    <property type="evidence" value="ECO:0007669"/>
    <property type="project" value="TreeGrafter"/>
</dbReference>
<dbReference type="Proteomes" id="UP000472269">
    <property type="component" value="Unplaced"/>
</dbReference>
<reference evidence="2" key="1">
    <citation type="submission" date="2025-08" db="UniProtKB">
        <authorList>
            <consortium name="Ensembl"/>
        </authorList>
    </citation>
    <scope>IDENTIFICATION</scope>
</reference>
<evidence type="ECO:0000259" key="1">
    <source>
        <dbReference type="Pfam" id="PF23464"/>
    </source>
</evidence>
<feature type="domain" description="SEC23-DDH2 WWE" evidence="1">
    <location>
        <begin position="48"/>
        <end position="99"/>
    </location>
</feature>
<dbReference type="PANTHER" id="PTHR23509:SF7">
    <property type="entry name" value="PHOSPHOLIPASE DDHD2"/>
    <property type="match status" value="1"/>
</dbReference>
<evidence type="ECO:0000313" key="2">
    <source>
        <dbReference type="Ensembl" id="ENSACUP00000011422.1"/>
    </source>
</evidence>
<dbReference type="Pfam" id="PF23464">
    <property type="entry name" value="WWE_3"/>
    <property type="match status" value="1"/>
</dbReference>
<dbReference type="InterPro" id="IPR057825">
    <property type="entry name" value="WWE_SEC23-DDH2"/>
</dbReference>
<dbReference type="OMA" id="PAHECPL"/>
<name>A0A663MI04_ATHCN</name>
<keyword evidence="3" id="KW-1185">Reference proteome</keyword>
<evidence type="ECO:0000313" key="3">
    <source>
        <dbReference type="Proteomes" id="UP000472269"/>
    </source>
</evidence>
<dbReference type="PANTHER" id="PTHR23509">
    <property type="entry name" value="PA-PL1 PHOSPHOLIPASE FAMILY"/>
    <property type="match status" value="1"/>
</dbReference>